<reference evidence="1 2" key="1">
    <citation type="journal article" date="2022" name="New Phytol.">
        <title>Ecological generalism drives hyperdiversity of secondary metabolite gene clusters in xylarialean endophytes.</title>
        <authorList>
            <person name="Franco M.E.E."/>
            <person name="Wisecaver J.H."/>
            <person name="Arnold A.E."/>
            <person name="Ju Y.M."/>
            <person name="Slot J.C."/>
            <person name="Ahrendt S."/>
            <person name="Moore L.P."/>
            <person name="Eastman K.E."/>
            <person name="Scott K."/>
            <person name="Konkel Z."/>
            <person name="Mondo S.J."/>
            <person name="Kuo A."/>
            <person name="Hayes R.D."/>
            <person name="Haridas S."/>
            <person name="Andreopoulos B."/>
            <person name="Riley R."/>
            <person name="LaButti K."/>
            <person name="Pangilinan J."/>
            <person name="Lipzen A."/>
            <person name="Amirebrahimi M."/>
            <person name="Yan J."/>
            <person name="Adam C."/>
            <person name="Keymanesh K."/>
            <person name="Ng V."/>
            <person name="Louie K."/>
            <person name="Northen T."/>
            <person name="Drula E."/>
            <person name="Henrissat B."/>
            <person name="Hsieh H.M."/>
            <person name="Youens-Clark K."/>
            <person name="Lutzoni F."/>
            <person name="Miadlikowska J."/>
            <person name="Eastwood D.C."/>
            <person name="Hamelin R.C."/>
            <person name="Grigoriev I.V."/>
            <person name="U'Ren J.M."/>
        </authorList>
    </citation>
    <scope>NUCLEOTIDE SEQUENCE [LARGE SCALE GENOMIC DNA]</scope>
    <source>
        <strain evidence="1 2">CBS 119005</strain>
    </source>
</reference>
<gene>
    <name evidence="1" type="ORF">F4820DRAFT_416116</name>
</gene>
<evidence type="ECO:0000313" key="2">
    <source>
        <dbReference type="Proteomes" id="UP001497700"/>
    </source>
</evidence>
<dbReference type="Proteomes" id="UP001497700">
    <property type="component" value="Unassembled WGS sequence"/>
</dbReference>
<protein>
    <submittedName>
        <fullName evidence="1">Uncharacterized protein</fullName>
    </submittedName>
</protein>
<dbReference type="EMBL" id="MU393456">
    <property type="protein sequence ID" value="KAI4866608.1"/>
    <property type="molecule type" value="Genomic_DNA"/>
</dbReference>
<organism evidence="1 2">
    <name type="scientific">Hypoxylon rubiginosum</name>
    <dbReference type="NCBI Taxonomy" id="110542"/>
    <lineage>
        <taxon>Eukaryota</taxon>
        <taxon>Fungi</taxon>
        <taxon>Dikarya</taxon>
        <taxon>Ascomycota</taxon>
        <taxon>Pezizomycotina</taxon>
        <taxon>Sordariomycetes</taxon>
        <taxon>Xylariomycetidae</taxon>
        <taxon>Xylariales</taxon>
        <taxon>Hypoxylaceae</taxon>
        <taxon>Hypoxylon</taxon>
    </lineage>
</organism>
<proteinExistence type="predicted"/>
<sequence length="144" mass="15816">MKCRGAVSTSLFAGLLAGVMAGNIVEDIRRDFDFRMGLFARQSDTDFQQFKGGLGDKLPAQILANDDDKRPFKVVGTNSDDTFTDFSGAVERVCSSQKNECSQTANQNKNGAFSVGDCDTQNQQCLDANQPTQQDDNFLFFCDD</sequence>
<name>A0ACB9Z5V0_9PEZI</name>
<accession>A0ACB9Z5V0</accession>
<evidence type="ECO:0000313" key="1">
    <source>
        <dbReference type="EMBL" id="KAI4866608.1"/>
    </source>
</evidence>
<keyword evidence="2" id="KW-1185">Reference proteome</keyword>
<comment type="caution">
    <text evidence="1">The sequence shown here is derived from an EMBL/GenBank/DDBJ whole genome shotgun (WGS) entry which is preliminary data.</text>
</comment>